<name>A0ABY7GC95_MYAAR</name>
<dbReference type="Proteomes" id="UP001164746">
    <property type="component" value="Chromosome 17"/>
</dbReference>
<feature type="domain" description="Costars" evidence="2">
    <location>
        <begin position="199"/>
        <end position="276"/>
    </location>
</feature>
<dbReference type="PANTHER" id="PTHR22739:SF7">
    <property type="entry name" value="EG:152A3.3 PROTEIN-RELATED"/>
    <property type="match status" value="1"/>
</dbReference>
<organism evidence="3 4">
    <name type="scientific">Mya arenaria</name>
    <name type="common">Soft-shell clam</name>
    <dbReference type="NCBI Taxonomy" id="6604"/>
    <lineage>
        <taxon>Eukaryota</taxon>
        <taxon>Metazoa</taxon>
        <taxon>Spiralia</taxon>
        <taxon>Lophotrochozoa</taxon>
        <taxon>Mollusca</taxon>
        <taxon>Bivalvia</taxon>
        <taxon>Autobranchia</taxon>
        <taxon>Heteroconchia</taxon>
        <taxon>Euheterodonta</taxon>
        <taxon>Imparidentia</taxon>
        <taxon>Neoheterodontei</taxon>
        <taxon>Myida</taxon>
        <taxon>Myoidea</taxon>
        <taxon>Myidae</taxon>
        <taxon>Mya</taxon>
    </lineage>
</organism>
<proteinExistence type="predicted"/>
<evidence type="ECO:0000313" key="3">
    <source>
        <dbReference type="EMBL" id="WAR30711.1"/>
    </source>
</evidence>
<dbReference type="EMBL" id="CP111028">
    <property type="protein sequence ID" value="WAR30711.1"/>
    <property type="molecule type" value="Genomic_DNA"/>
</dbReference>
<dbReference type="PANTHER" id="PTHR22739">
    <property type="entry name" value="STRIATED MUSCLE ACTIVATOR OF RHO-DEPENDENT SIGNALING-RELATED"/>
    <property type="match status" value="1"/>
</dbReference>
<sequence>MYLENYLLRNTLGLSDGNCTVLRPRGSDLEYLEMYIRLPGRDGTAFSLLEYLREQTDNFIRESIDEDDNQEALEDWEQENDDVDDVITLRAPSPETKKHEKRSSSVPPKVRNGMVDKDGMSKSKSFWQKKIDVYEVDKLINPFSDFWGQDRSQYLNVLENAKAVWKGADKRTKLTKADDKYGHVVEGTLTEYRGKKAKNFIAGNIIECCETIRSLAGQQQPDGTYQIAFGLLFKAYERINDKLVGLLVRARRHNLLEFPGEMLYQGQDDRVLITLYKVPTLDELELKYMEFSKPTEQKNPEHSAQ</sequence>
<evidence type="ECO:0000259" key="2">
    <source>
        <dbReference type="SMART" id="SM01283"/>
    </source>
</evidence>
<dbReference type="Pfam" id="PF14705">
    <property type="entry name" value="Costars"/>
    <property type="match status" value="1"/>
</dbReference>
<dbReference type="InterPro" id="IPR038095">
    <property type="entry name" value="Costars_sf"/>
</dbReference>
<dbReference type="SMART" id="SM01283">
    <property type="entry name" value="Costars"/>
    <property type="match status" value="1"/>
</dbReference>
<evidence type="ECO:0000256" key="1">
    <source>
        <dbReference type="SAM" id="MobiDB-lite"/>
    </source>
</evidence>
<reference evidence="3" key="1">
    <citation type="submission" date="2022-11" db="EMBL/GenBank/DDBJ databases">
        <title>Centuries of genome instability and evolution in soft-shell clam transmissible cancer (bioRxiv).</title>
        <authorList>
            <person name="Hart S.F.M."/>
            <person name="Yonemitsu M.A."/>
            <person name="Giersch R.M."/>
            <person name="Beal B.F."/>
            <person name="Arriagada G."/>
            <person name="Davis B.W."/>
            <person name="Ostrander E.A."/>
            <person name="Goff S.P."/>
            <person name="Metzger M.J."/>
        </authorList>
    </citation>
    <scope>NUCLEOTIDE SEQUENCE</scope>
    <source>
        <strain evidence="3">MELC-2E11</strain>
        <tissue evidence="3">Siphon/mantle</tissue>
    </source>
</reference>
<feature type="region of interest" description="Disordered" evidence="1">
    <location>
        <begin position="90"/>
        <end position="117"/>
    </location>
</feature>
<dbReference type="Gene3D" id="1.10.10.1540">
    <property type="entry name" value="Costar domain"/>
    <property type="match status" value="1"/>
</dbReference>
<evidence type="ECO:0000313" key="4">
    <source>
        <dbReference type="Proteomes" id="UP001164746"/>
    </source>
</evidence>
<gene>
    <name evidence="3" type="ORF">MAR_033253</name>
</gene>
<dbReference type="InterPro" id="IPR026111">
    <property type="entry name" value="Abra"/>
</dbReference>
<dbReference type="InterPro" id="IPR027817">
    <property type="entry name" value="Costars_dom"/>
</dbReference>
<keyword evidence="4" id="KW-1185">Reference proteome</keyword>
<protein>
    <submittedName>
        <fullName evidence="3">ABRA-like protein</fullName>
    </submittedName>
</protein>
<accession>A0ABY7GC95</accession>